<evidence type="ECO:0000313" key="3">
    <source>
        <dbReference type="Proteomes" id="UP000807716"/>
    </source>
</evidence>
<protein>
    <submittedName>
        <fullName evidence="2">Uncharacterized protein</fullName>
    </submittedName>
</protein>
<gene>
    <name evidence="2" type="ORF">DFQ27_008181</name>
</gene>
<proteinExistence type="predicted"/>
<dbReference type="EMBL" id="JAAAJB010000068">
    <property type="protein sequence ID" value="KAG0267792.1"/>
    <property type="molecule type" value="Genomic_DNA"/>
</dbReference>
<reference evidence="2" key="1">
    <citation type="journal article" date="2020" name="Fungal Divers.">
        <title>Resolving the Mortierellaceae phylogeny through synthesis of multi-gene phylogenetics and phylogenomics.</title>
        <authorList>
            <person name="Vandepol N."/>
            <person name="Liber J."/>
            <person name="Desiro A."/>
            <person name="Na H."/>
            <person name="Kennedy M."/>
            <person name="Barry K."/>
            <person name="Grigoriev I.V."/>
            <person name="Miller A.N."/>
            <person name="O'Donnell K."/>
            <person name="Stajich J.E."/>
            <person name="Bonito G."/>
        </authorList>
    </citation>
    <scope>NUCLEOTIDE SEQUENCE</scope>
    <source>
        <strain evidence="2">BC1065</strain>
    </source>
</reference>
<dbReference type="Proteomes" id="UP000807716">
    <property type="component" value="Unassembled WGS sequence"/>
</dbReference>
<comment type="caution">
    <text evidence="2">The sequence shown here is derived from an EMBL/GenBank/DDBJ whole genome shotgun (WGS) entry which is preliminary data.</text>
</comment>
<feature type="compositionally biased region" description="Low complexity" evidence="1">
    <location>
        <begin position="12"/>
        <end position="25"/>
    </location>
</feature>
<feature type="compositionally biased region" description="Polar residues" evidence="1">
    <location>
        <begin position="26"/>
        <end position="38"/>
    </location>
</feature>
<name>A0A9P6UBF5_9FUNG</name>
<sequence length="138" mass="14935">MAFFKLNKNKTASAAPSPAQTPRSSMQASRPSNQNKMTPEQALEELLKDGYLGGPATSMNSMLIALTTSSTSTSMTLFKFLKKTNKASSAASMPVRESHSSVEYRRLIASNDKPLTPEQVADMLSKNGYVGETLRSVL</sequence>
<evidence type="ECO:0000313" key="2">
    <source>
        <dbReference type="EMBL" id="KAG0267792.1"/>
    </source>
</evidence>
<evidence type="ECO:0000256" key="1">
    <source>
        <dbReference type="SAM" id="MobiDB-lite"/>
    </source>
</evidence>
<feature type="region of interest" description="Disordered" evidence="1">
    <location>
        <begin position="1"/>
        <end position="42"/>
    </location>
</feature>
<dbReference type="AlphaFoldDB" id="A0A9P6UBF5"/>
<organism evidence="2 3">
    <name type="scientific">Actinomortierella ambigua</name>
    <dbReference type="NCBI Taxonomy" id="1343610"/>
    <lineage>
        <taxon>Eukaryota</taxon>
        <taxon>Fungi</taxon>
        <taxon>Fungi incertae sedis</taxon>
        <taxon>Mucoromycota</taxon>
        <taxon>Mortierellomycotina</taxon>
        <taxon>Mortierellomycetes</taxon>
        <taxon>Mortierellales</taxon>
        <taxon>Mortierellaceae</taxon>
        <taxon>Actinomortierella</taxon>
    </lineage>
</organism>
<keyword evidence="3" id="KW-1185">Reference proteome</keyword>
<accession>A0A9P6UBF5</accession>